<evidence type="ECO:0000313" key="13">
    <source>
        <dbReference type="EMBL" id="KKG61821.1"/>
    </source>
</evidence>
<dbReference type="EMBL" id="CP029709">
    <property type="protein sequence ID" value="QCR14904.1"/>
    <property type="molecule type" value="Genomic_DNA"/>
</dbReference>
<evidence type="ECO:0000313" key="28">
    <source>
        <dbReference type="Proteomes" id="UP000034227"/>
    </source>
</evidence>
<evidence type="ECO:0000313" key="20">
    <source>
        <dbReference type="EMBL" id="KKH29460.1"/>
    </source>
</evidence>
<dbReference type="Proteomes" id="UP000034298">
    <property type="component" value="Unassembled WGS sequence"/>
</dbReference>
<dbReference type="InterPro" id="IPR038770">
    <property type="entry name" value="Na+/solute_symporter_sf"/>
</dbReference>
<evidence type="ECO:0000313" key="18">
    <source>
        <dbReference type="EMBL" id="KKG96469.1"/>
    </source>
</evidence>
<dbReference type="OMA" id="MVLMWGY"/>
<dbReference type="GO" id="GO:0015104">
    <property type="term" value="F:antimonite transmembrane transporter activity"/>
    <property type="evidence" value="ECO:0007669"/>
    <property type="project" value="TreeGrafter"/>
</dbReference>
<dbReference type="Proteomes" id="UP000034424">
    <property type="component" value="Unassembled WGS sequence"/>
</dbReference>
<keyword evidence="7 8" id="KW-0472">Membrane</keyword>
<dbReference type="PIRSF" id="PIRSF005508">
    <property type="entry name" value="Acr3"/>
    <property type="match status" value="1"/>
</dbReference>
<evidence type="ECO:0000313" key="30">
    <source>
        <dbReference type="Proteomes" id="UP000034279"/>
    </source>
</evidence>
<evidence type="ECO:0000313" key="31">
    <source>
        <dbReference type="Proteomes" id="UP000034298"/>
    </source>
</evidence>
<feature type="transmembrane region" description="Helical" evidence="8">
    <location>
        <begin position="194"/>
        <end position="217"/>
    </location>
</feature>
<dbReference type="EMBL" id="JJPI01000061">
    <property type="protein sequence ID" value="KKG55107.1"/>
    <property type="molecule type" value="Genomic_DNA"/>
</dbReference>
<evidence type="ECO:0000313" key="14">
    <source>
        <dbReference type="EMBL" id="KKG64299.1"/>
    </source>
</evidence>
<organism evidence="9 36">
    <name type="scientific">Methanosarcina mazei</name>
    <name type="common">Methanosarcina frisia</name>
    <dbReference type="NCBI Taxonomy" id="2209"/>
    <lineage>
        <taxon>Archaea</taxon>
        <taxon>Methanobacteriati</taxon>
        <taxon>Methanobacteriota</taxon>
        <taxon>Stenosarchaea group</taxon>
        <taxon>Methanomicrobia</taxon>
        <taxon>Methanosarcinales</taxon>
        <taxon>Methanosarcinaceae</taxon>
        <taxon>Methanosarcina</taxon>
    </lineage>
</organism>
<name>A0A0F8BZN1_METMZ</name>
<evidence type="ECO:0000313" key="29">
    <source>
        <dbReference type="Proteomes" id="UP000034253"/>
    </source>
</evidence>
<dbReference type="Proteomes" id="UP000034227">
    <property type="component" value="Unassembled WGS sequence"/>
</dbReference>
<keyword evidence="6 8" id="KW-1133">Transmembrane helix</keyword>
<evidence type="ECO:0000313" key="37">
    <source>
        <dbReference type="Proteomes" id="UP000300067"/>
    </source>
</evidence>
<evidence type="ECO:0000313" key="27">
    <source>
        <dbReference type="Proteomes" id="UP000034188"/>
    </source>
</evidence>
<dbReference type="EMBL" id="JJPK01000059">
    <property type="protein sequence ID" value="KKG61821.1"/>
    <property type="molecule type" value="Genomic_DNA"/>
</dbReference>
<evidence type="ECO:0000256" key="7">
    <source>
        <dbReference type="ARBA" id="ARBA00023136"/>
    </source>
</evidence>
<proteinExistence type="inferred from homology"/>
<dbReference type="EMBL" id="JJQU01000166">
    <property type="protein sequence ID" value="KKH83464.1"/>
    <property type="molecule type" value="Genomic_DNA"/>
</dbReference>
<dbReference type="GO" id="GO:0015297">
    <property type="term" value="F:antiporter activity"/>
    <property type="evidence" value="ECO:0007669"/>
    <property type="project" value="InterPro"/>
</dbReference>
<feature type="transmembrane region" description="Helical" evidence="8">
    <location>
        <begin position="26"/>
        <end position="45"/>
    </location>
</feature>
<dbReference type="EMBL" id="JJPA01000148">
    <property type="protein sequence ID" value="KKG31606.1"/>
    <property type="molecule type" value="Genomic_DNA"/>
</dbReference>
<dbReference type="GO" id="GO:0015105">
    <property type="term" value="F:arsenite transmembrane transporter activity"/>
    <property type="evidence" value="ECO:0007669"/>
    <property type="project" value="TreeGrafter"/>
</dbReference>
<dbReference type="Pfam" id="PF01758">
    <property type="entry name" value="SBF"/>
    <property type="match status" value="1"/>
</dbReference>
<dbReference type="Proteomes" id="UP000034578">
    <property type="component" value="Unassembled WGS sequence"/>
</dbReference>
<evidence type="ECO:0000313" key="12">
    <source>
        <dbReference type="EMBL" id="KKG55107.1"/>
    </source>
</evidence>
<feature type="transmembrane region" description="Helical" evidence="8">
    <location>
        <begin position="300"/>
        <end position="323"/>
    </location>
</feature>
<dbReference type="Proteomes" id="UP000033933">
    <property type="component" value="Unassembled WGS sequence"/>
</dbReference>
<evidence type="ECO:0000256" key="4">
    <source>
        <dbReference type="ARBA" id="ARBA00022475"/>
    </source>
</evidence>
<evidence type="ECO:0000313" key="19">
    <source>
        <dbReference type="EMBL" id="KKH04281.1"/>
    </source>
</evidence>
<evidence type="ECO:0000313" key="34">
    <source>
        <dbReference type="Proteomes" id="UP000034468"/>
    </source>
</evidence>
<dbReference type="Proteomes" id="UP000034468">
    <property type="component" value="Unassembled WGS sequence"/>
</dbReference>
<dbReference type="EMBL" id="JJPM01000257">
    <property type="protein sequence ID" value="KKG70542.1"/>
    <property type="molecule type" value="Genomic_DNA"/>
</dbReference>
<dbReference type="Gene3D" id="1.20.1530.20">
    <property type="match status" value="1"/>
</dbReference>
<dbReference type="EMBL" id="JJQD01000079">
    <property type="protein sequence ID" value="KKH29460.1"/>
    <property type="molecule type" value="Genomic_DNA"/>
</dbReference>
<dbReference type="EMBL" id="JJOS01000141">
    <property type="protein sequence ID" value="KKF97953.1"/>
    <property type="molecule type" value="Genomic_DNA"/>
</dbReference>
<dbReference type="EMBL" id="JJPV01000001">
    <property type="protein sequence ID" value="KKH04281.1"/>
    <property type="molecule type" value="Genomic_DNA"/>
</dbReference>
<keyword evidence="3" id="KW-0813">Transport</keyword>
<feature type="transmembrane region" description="Helical" evidence="8">
    <location>
        <begin position="268"/>
        <end position="288"/>
    </location>
</feature>
<feature type="transmembrane region" description="Helical" evidence="8">
    <location>
        <begin position="51"/>
        <end position="73"/>
    </location>
</feature>
<evidence type="ECO:0000256" key="6">
    <source>
        <dbReference type="ARBA" id="ARBA00022989"/>
    </source>
</evidence>
<evidence type="ECO:0000256" key="8">
    <source>
        <dbReference type="SAM" id="Phobius"/>
    </source>
</evidence>
<comment type="similarity">
    <text evidence="2">Belongs to the arsenical resistance-3 (ACR3) (TC 2.A.59) family.</text>
</comment>
<reference evidence="24 25" key="1">
    <citation type="journal article" date="2015" name="ISME J.">
        <title>Genomic and phenotypic differentiation among Methanosarcina mazei populations from Columbia River sediment.</title>
        <authorList>
            <person name="Youngblut N.D."/>
            <person name="Wirth J.S."/>
            <person name="Henriksen J.R."/>
            <person name="Smith M."/>
            <person name="Simon H."/>
            <person name="Metcalf W.W."/>
            <person name="Whitaker R.J."/>
        </authorList>
    </citation>
    <scope>NUCLEOTIDE SEQUENCE [LARGE SCALE GENOMIC DNA]</scope>
    <source>
        <strain evidence="20 28">1.F.A.2.8</strain>
        <strain evidence="21 25">1.H.M.0.1</strain>
        <strain evidence="22 26">1.H.M.2.1</strain>
        <strain evidence="9 36">2.F.A.2.4</strain>
        <strain evidence="10 32">3.F.A.1A.1</strain>
        <strain evidence="11 31">3.F.A.1B.1</strain>
        <strain evidence="12 27">3.F.T.1A.1</strain>
        <strain evidence="14 30">3.F.T.1A.2</strain>
        <strain evidence="13 35">3.F.T.1A.4</strain>
        <strain evidence="15 33">3.F.T.2.1</strain>
        <strain evidence="16">3.H.A.1A.1</strain>
        <strain evidence="17 34">3.H.M.1B.1</strain>
        <strain evidence="19 24">3.H.M.1B.2</strain>
        <strain evidence="18 29">3.H.M.1B.5</strain>
    </source>
</reference>
<reference evidence="23 37" key="2">
    <citation type="submission" date="2018-05" db="EMBL/GenBank/DDBJ databases">
        <title>Methanosarcina gilichinskyana sp. nov., a novel methanogenic archaeon isolated from Holocene permafrost, North East Russia.</title>
        <authorList>
            <person name="Oshurkova V."/>
            <person name="Meer M."/>
            <person name="Bochkareva O."/>
            <person name="Shcherbakova V."/>
        </authorList>
    </citation>
    <scope>NUCLEOTIDE SEQUENCE [LARGE SCALE GENOMIC DNA]</scope>
    <source>
        <strain evidence="23 37">JL01</strain>
    </source>
</reference>
<dbReference type="EMBL" id="JJQQ01000092">
    <property type="protein sequence ID" value="KKH66448.1"/>
    <property type="molecule type" value="Genomic_DNA"/>
</dbReference>
<evidence type="ECO:0000256" key="3">
    <source>
        <dbReference type="ARBA" id="ARBA00022448"/>
    </source>
</evidence>
<sequence>MEKSGTKEKSMPEGTEERELDFFSKYLSIWVAVCIILGTALGYAFPGFARALGGIEIAEVSIPVAVVLLIMMYPIMLKINFEEILNVEANLKPLVLTLVVNWLIKPFTMAFVAWFFMSVLFEALIPADLQAQYIAGMILLGLAPCTAMVLVWTYLARANINYALIQVSVNDLIILVLFAPLGKFLLGVTTDFPVPLMTIFVSVLFYVAIPLGLAVLTRQVMIKKKGISWFENKLIRKTQWITPAGLLITLVLIFIFQGSNIINYPLHILLIAIPLVLQTYLIFWIGYAGAKYLKIPYMEAAPSTFIGASNFFELAVAVALILFGMESGAALATVVGVLVEVPVMLSLVKIMERSREKFKF</sequence>
<dbReference type="NCBIfam" id="TIGR00832">
    <property type="entry name" value="acr3"/>
    <property type="match status" value="1"/>
</dbReference>
<dbReference type="Proteomes" id="UP000034566">
    <property type="component" value="Unassembled WGS sequence"/>
</dbReference>
<dbReference type="Proteomes" id="UP000300067">
    <property type="component" value="Chromosome"/>
</dbReference>
<evidence type="ECO:0000313" key="21">
    <source>
        <dbReference type="EMBL" id="KKH66448.1"/>
    </source>
</evidence>
<evidence type="ECO:0000313" key="35">
    <source>
        <dbReference type="Proteomes" id="UP000034566"/>
    </source>
</evidence>
<dbReference type="PANTHER" id="PTHR43057:SF1">
    <property type="entry name" value="ARSENICAL-RESISTANCE PROTEIN 3"/>
    <property type="match status" value="1"/>
</dbReference>
<keyword evidence="5 8" id="KW-0812">Transmembrane</keyword>
<dbReference type="PANTHER" id="PTHR43057">
    <property type="entry name" value="ARSENITE EFFLUX TRANSPORTER"/>
    <property type="match status" value="1"/>
</dbReference>
<feature type="transmembrane region" description="Helical" evidence="8">
    <location>
        <begin position="162"/>
        <end position="182"/>
    </location>
</feature>
<dbReference type="FunFam" id="1.20.1530.20:FF:000020">
    <property type="entry name" value="Arsenical-resistance membrane protein"/>
    <property type="match status" value="1"/>
</dbReference>
<dbReference type="Proteomes" id="UP000033835">
    <property type="component" value="Unassembled WGS sequence"/>
</dbReference>
<dbReference type="EMBL" id="JJPW01000128">
    <property type="protein sequence ID" value="KKG96469.1"/>
    <property type="molecule type" value="Genomic_DNA"/>
</dbReference>
<evidence type="ECO:0000313" key="22">
    <source>
        <dbReference type="EMBL" id="KKH83464.1"/>
    </source>
</evidence>
<evidence type="ECO:0000256" key="2">
    <source>
        <dbReference type="ARBA" id="ARBA00010110"/>
    </source>
</evidence>
<evidence type="ECO:0000313" key="15">
    <source>
        <dbReference type="EMBL" id="KKG66984.1"/>
    </source>
</evidence>
<dbReference type="InterPro" id="IPR002657">
    <property type="entry name" value="BilAc:Na_symport/Acr3"/>
</dbReference>
<evidence type="ECO:0000313" key="24">
    <source>
        <dbReference type="Proteomes" id="UP000033835"/>
    </source>
</evidence>
<feature type="transmembrane region" description="Helical" evidence="8">
    <location>
        <begin position="133"/>
        <end position="155"/>
    </location>
</feature>
<keyword evidence="36" id="KW-1185">Reference proteome</keyword>
<dbReference type="AlphaFoldDB" id="A0A0F8BZN1"/>
<dbReference type="EMBL" id="JJPU01000140">
    <property type="protein sequence ID" value="KKG95154.1"/>
    <property type="molecule type" value="Genomic_DNA"/>
</dbReference>
<evidence type="ECO:0000256" key="1">
    <source>
        <dbReference type="ARBA" id="ARBA00004651"/>
    </source>
</evidence>
<accession>A0A0F8BZN1</accession>
<evidence type="ECO:0000313" key="10">
    <source>
        <dbReference type="EMBL" id="KKG31606.1"/>
    </source>
</evidence>
<feature type="transmembrane region" description="Helical" evidence="8">
    <location>
        <begin position="329"/>
        <end position="350"/>
    </location>
</feature>
<dbReference type="GO" id="GO:0005886">
    <property type="term" value="C:plasma membrane"/>
    <property type="evidence" value="ECO:0007669"/>
    <property type="project" value="UniProtKB-SubCell"/>
</dbReference>
<gene>
    <name evidence="23" type="primary">arsB</name>
    <name evidence="23" type="ORF">DKM28_01525</name>
    <name evidence="11" type="ORF">DU30_14170</name>
    <name evidence="12" type="ORF">DU33_09055</name>
    <name evidence="16" type="ORF">DU43_13440</name>
    <name evidence="13" type="ORF">DU45_08540</name>
    <name evidence="9" type="ORF">DU47_20350</name>
    <name evidence="10" type="ORF">DU52_11210</name>
    <name evidence="18" type="ORF">DU56_09080</name>
    <name evidence="20" type="ORF">DU58_19400</name>
    <name evidence="14" type="ORF">DU64_06250</name>
    <name evidence="17" type="ORF">DU66_00945</name>
    <name evidence="15" type="ORF">DU67_13290</name>
    <name evidence="19" type="ORF">DU68_08490</name>
    <name evidence="22" type="ORF">DU80_03235</name>
    <name evidence="21" type="ORF">DU87_04455</name>
</gene>
<evidence type="ECO:0000256" key="5">
    <source>
        <dbReference type="ARBA" id="ARBA00022692"/>
    </source>
</evidence>
<dbReference type="EMBL" id="JJPL01000044">
    <property type="protein sequence ID" value="KKG66984.1"/>
    <property type="molecule type" value="Genomic_DNA"/>
</dbReference>
<dbReference type="Proteomes" id="UP000034152">
    <property type="component" value="Unassembled WGS sequence"/>
</dbReference>
<evidence type="ECO:0000313" key="25">
    <source>
        <dbReference type="Proteomes" id="UP000033933"/>
    </source>
</evidence>
<evidence type="ECO:0000313" key="16">
    <source>
        <dbReference type="EMBL" id="KKG70542.1"/>
    </source>
</evidence>
<feature type="transmembrane region" description="Helical" evidence="8">
    <location>
        <begin position="238"/>
        <end position="256"/>
    </location>
</feature>
<keyword evidence="4" id="KW-1003">Cell membrane</keyword>
<dbReference type="InterPro" id="IPR004706">
    <property type="entry name" value="Arsenical-R_Acr3"/>
</dbReference>
<dbReference type="Proteomes" id="UP000034279">
    <property type="component" value="Unassembled WGS sequence"/>
</dbReference>
<evidence type="ECO:0000313" key="36">
    <source>
        <dbReference type="Proteomes" id="UP000034578"/>
    </source>
</evidence>
<evidence type="ECO:0000313" key="32">
    <source>
        <dbReference type="Proteomes" id="UP000034399"/>
    </source>
</evidence>
<evidence type="ECO:0000313" key="33">
    <source>
        <dbReference type="Proteomes" id="UP000034424"/>
    </source>
</evidence>
<dbReference type="Proteomes" id="UP000034253">
    <property type="component" value="Unassembled WGS sequence"/>
</dbReference>
<feature type="transmembrane region" description="Helical" evidence="8">
    <location>
        <begin position="94"/>
        <end position="121"/>
    </location>
</feature>
<dbReference type="Proteomes" id="UP000034188">
    <property type="component" value="Unassembled WGS sequence"/>
</dbReference>
<protein>
    <submittedName>
        <fullName evidence="9">Arsenic transporter</fullName>
    </submittedName>
    <submittedName>
        <fullName evidence="23">Arsenical-resistance protein</fullName>
    </submittedName>
</protein>
<evidence type="ECO:0000313" key="9">
    <source>
        <dbReference type="EMBL" id="KKF97953.1"/>
    </source>
</evidence>
<dbReference type="EMBL" id="JJPC01000013">
    <property type="protein sequence ID" value="KKG37862.1"/>
    <property type="molecule type" value="Genomic_DNA"/>
</dbReference>
<evidence type="ECO:0000313" key="11">
    <source>
        <dbReference type="EMBL" id="KKG37862.1"/>
    </source>
</evidence>
<comment type="subcellular location">
    <subcellularLocation>
        <location evidence="1">Cell membrane</location>
        <topology evidence="1">Multi-pass membrane protein</topology>
    </subcellularLocation>
</comment>
<dbReference type="PATRIC" id="fig|2209.42.peg.2014"/>
<dbReference type="EMBL" id="JJPJ01000038">
    <property type="protein sequence ID" value="KKG64299.1"/>
    <property type="molecule type" value="Genomic_DNA"/>
</dbReference>
<evidence type="ECO:0000313" key="23">
    <source>
        <dbReference type="EMBL" id="QCR14904.1"/>
    </source>
</evidence>
<evidence type="ECO:0000313" key="17">
    <source>
        <dbReference type="EMBL" id="KKG95154.1"/>
    </source>
</evidence>
<evidence type="ECO:0000313" key="26">
    <source>
        <dbReference type="Proteomes" id="UP000034152"/>
    </source>
</evidence>
<dbReference type="Proteomes" id="UP000034399">
    <property type="component" value="Unassembled WGS sequence"/>
</dbReference>